<organism evidence="2 3">
    <name type="scientific">Microbispora cellulosiformans</name>
    <dbReference type="NCBI Taxonomy" id="2614688"/>
    <lineage>
        <taxon>Bacteria</taxon>
        <taxon>Bacillati</taxon>
        <taxon>Actinomycetota</taxon>
        <taxon>Actinomycetes</taxon>
        <taxon>Streptosporangiales</taxon>
        <taxon>Streptosporangiaceae</taxon>
        <taxon>Microbispora</taxon>
    </lineage>
</organism>
<accession>A0A5J5JU93</accession>
<evidence type="ECO:0000313" key="2">
    <source>
        <dbReference type="EMBL" id="KAA9374969.1"/>
    </source>
</evidence>
<evidence type="ECO:0000313" key="3">
    <source>
        <dbReference type="Proteomes" id="UP000327011"/>
    </source>
</evidence>
<feature type="compositionally biased region" description="Low complexity" evidence="1">
    <location>
        <begin position="1"/>
        <end position="66"/>
    </location>
</feature>
<proteinExistence type="predicted"/>
<comment type="caution">
    <text evidence="2">The sequence shown here is derived from an EMBL/GenBank/DDBJ whole genome shotgun (WGS) entry which is preliminary data.</text>
</comment>
<reference evidence="2 3" key="1">
    <citation type="submission" date="2019-09" db="EMBL/GenBank/DDBJ databases">
        <title>Screening of Novel Bioactive Compounds from Soil-Associated.</title>
        <authorList>
            <person name="Gong X."/>
        </authorList>
    </citation>
    <scope>NUCLEOTIDE SEQUENCE [LARGE SCALE GENOMIC DNA]</scope>
    <source>
        <strain evidence="2 3">Gxj-6</strain>
    </source>
</reference>
<dbReference type="AlphaFoldDB" id="A0A5J5JU93"/>
<keyword evidence="3" id="KW-1185">Reference proteome</keyword>
<name>A0A5J5JU93_9ACTN</name>
<feature type="region of interest" description="Disordered" evidence="1">
    <location>
        <begin position="1"/>
        <end position="73"/>
    </location>
</feature>
<sequence>MPPRTTAPRRTTPATTARRTPGRTPGTIPGTIPGTTAVTTPARTGARTTRSAAAPWHRSPSAGCAAGRRRPRP</sequence>
<dbReference type="EMBL" id="VYTZ01000013">
    <property type="protein sequence ID" value="KAA9374969.1"/>
    <property type="molecule type" value="Genomic_DNA"/>
</dbReference>
<dbReference type="Proteomes" id="UP000327011">
    <property type="component" value="Unassembled WGS sequence"/>
</dbReference>
<evidence type="ECO:0000256" key="1">
    <source>
        <dbReference type="SAM" id="MobiDB-lite"/>
    </source>
</evidence>
<gene>
    <name evidence="2" type="ORF">F5972_28800</name>
</gene>
<protein>
    <submittedName>
        <fullName evidence="2">Uncharacterized protein</fullName>
    </submittedName>
</protein>